<dbReference type="FunFam" id="3.80.10.10:FF:000383">
    <property type="entry name" value="Leucine-rich repeat receptor protein kinase EMS1"/>
    <property type="match status" value="1"/>
</dbReference>
<dbReference type="InterPro" id="IPR001611">
    <property type="entry name" value="Leu-rich_rpt"/>
</dbReference>
<evidence type="ECO:0000256" key="19">
    <source>
        <dbReference type="ARBA" id="ARBA00047899"/>
    </source>
</evidence>
<evidence type="ECO:0000256" key="14">
    <source>
        <dbReference type="ARBA" id="ARBA00022840"/>
    </source>
</evidence>
<dbReference type="CDD" id="cd14066">
    <property type="entry name" value="STKc_IRAK"/>
    <property type="match status" value="1"/>
</dbReference>
<protein>
    <recommendedName>
        <fullName evidence="3">non-specific serine/threonine protein kinase</fullName>
        <ecNumber evidence="3">2.7.11.1</ecNumber>
    </recommendedName>
</protein>
<evidence type="ECO:0000256" key="13">
    <source>
        <dbReference type="ARBA" id="ARBA00022777"/>
    </source>
</evidence>
<organism evidence="25 26">
    <name type="scientific">Panicum virgatum</name>
    <name type="common">Blackwell switchgrass</name>
    <dbReference type="NCBI Taxonomy" id="38727"/>
    <lineage>
        <taxon>Eukaryota</taxon>
        <taxon>Viridiplantae</taxon>
        <taxon>Streptophyta</taxon>
        <taxon>Embryophyta</taxon>
        <taxon>Tracheophyta</taxon>
        <taxon>Spermatophyta</taxon>
        <taxon>Magnoliopsida</taxon>
        <taxon>Liliopsida</taxon>
        <taxon>Poales</taxon>
        <taxon>Poaceae</taxon>
        <taxon>PACMAD clade</taxon>
        <taxon>Panicoideae</taxon>
        <taxon>Panicodae</taxon>
        <taxon>Paniceae</taxon>
        <taxon>Panicinae</taxon>
        <taxon>Panicum</taxon>
        <taxon>Panicum sect. Hiantes</taxon>
    </lineage>
</organism>
<dbReference type="InterPro" id="IPR017441">
    <property type="entry name" value="Protein_kinase_ATP_BS"/>
</dbReference>
<dbReference type="Pfam" id="PF13855">
    <property type="entry name" value="LRR_8"/>
    <property type="match status" value="2"/>
</dbReference>
<dbReference type="PANTHER" id="PTHR48053:SF47">
    <property type="entry name" value="RECEPTOR KINASE-LIKE PROTEIN XA21"/>
    <property type="match status" value="1"/>
</dbReference>
<dbReference type="InterPro" id="IPR003591">
    <property type="entry name" value="Leu-rich_rpt_typical-subtyp"/>
</dbReference>
<evidence type="ECO:0000256" key="7">
    <source>
        <dbReference type="ARBA" id="ARBA00022614"/>
    </source>
</evidence>
<dbReference type="Proteomes" id="UP000823388">
    <property type="component" value="Chromosome 4N"/>
</dbReference>
<dbReference type="InterPro" id="IPR008271">
    <property type="entry name" value="Ser/Thr_kinase_AS"/>
</dbReference>
<feature type="transmembrane region" description="Helical" evidence="22">
    <location>
        <begin position="751"/>
        <end position="774"/>
    </location>
</feature>
<comment type="caution">
    <text evidence="25">The sequence shown here is derived from an EMBL/GenBank/DDBJ whole genome shotgun (WGS) entry which is preliminary data.</text>
</comment>
<keyword evidence="11" id="KW-0677">Repeat</keyword>
<dbReference type="InterPro" id="IPR032675">
    <property type="entry name" value="LRR_dom_sf"/>
</dbReference>
<comment type="subcellular location">
    <subcellularLocation>
        <location evidence="1">Cell membrane</location>
        <topology evidence="1">Single-pass membrane protein</topology>
    </subcellularLocation>
</comment>
<keyword evidence="4" id="KW-1003">Cell membrane</keyword>
<dbReference type="SUPFAM" id="SSF52047">
    <property type="entry name" value="RNI-like"/>
    <property type="match status" value="2"/>
</dbReference>
<accession>A0A8T0T5Q2</accession>
<evidence type="ECO:0000256" key="17">
    <source>
        <dbReference type="ARBA" id="ARBA00023170"/>
    </source>
</evidence>
<evidence type="ECO:0000256" key="9">
    <source>
        <dbReference type="ARBA" id="ARBA00022692"/>
    </source>
</evidence>
<evidence type="ECO:0000256" key="22">
    <source>
        <dbReference type="SAM" id="Phobius"/>
    </source>
</evidence>
<evidence type="ECO:0000256" key="10">
    <source>
        <dbReference type="ARBA" id="ARBA00022729"/>
    </source>
</evidence>
<keyword evidence="16 22" id="KW-0472">Membrane</keyword>
<dbReference type="InterPro" id="IPR013210">
    <property type="entry name" value="LRR_N_plant-typ"/>
</dbReference>
<dbReference type="FunFam" id="3.30.200.20:FF:000661">
    <property type="entry name" value="Serine-threonine protein kinase plant-type"/>
    <property type="match status" value="1"/>
</dbReference>
<dbReference type="Gene3D" id="3.30.200.20">
    <property type="entry name" value="Phosphorylase Kinase, domain 1"/>
    <property type="match status" value="1"/>
</dbReference>
<keyword evidence="6" id="KW-0597">Phosphoprotein</keyword>
<evidence type="ECO:0000313" key="25">
    <source>
        <dbReference type="EMBL" id="KAG2604534.1"/>
    </source>
</evidence>
<evidence type="ECO:0000256" key="6">
    <source>
        <dbReference type="ARBA" id="ARBA00022553"/>
    </source>
</evidence>
<keyword evidence="26" id="KW-1185">Reference proteome</keyword>
<keyword evidence="9 22" id="KW-0812">Transmembrane</keyword>
<proteinExistence type="inferred from homology"/>
<comment type="similarity">
    <text evidence="2">Belongs to the protein kinase superfamily. Ser/Thr protein kinase family.</text>
</comment>
<evidence type="ECO:0000256" key="2">
    <source>
        <dbReference type="ARBA" id="ARBA00008684"/>
    </source>
</evidence>
<dbReference type="FunFam" id="3.80.10.10:FF:000317">
    <property type="entry name" value="Inactive leucine-rich repeat receptor-like protein kinase"/>
    <property type="match status" value="1"/>
</dbReference>
<dbReference type="Gene3D" id="3.80.10.10">
    <property type="entry name" value="Ribonuclease Inhibitor"/>
    <property type="match status" value="3"/>
</dbReference>
<dbReference type="GO" id="GO:0005886">
    <property type="term" value="C:plasma membrane"/>
    <property type="evidence" value="ECO:0007669"/>
    <property type="project" value="UniProtKB-SubCell"/>
</dbReference>
<dbReference type="AlphaFoldDB" id="A0A8T0T5Q2"/>
<dbReference type="InterPro" id="IPR051716">
    <property type="entry name" value="Plant_RL_S/T_kinase"/>
</dbReference>
<dbReference type="PROSITE" id="PS00108">
    <property type="entry name" value="PROTEIN_KINASE_ST"/>
    <property type="match status" value="1"/>
</dbReference>
<keyword evidence="8" id="KW-0808">Transferase</keyword>
<keyword evidence="5" id="KW-0723">Serine/threonine-protein kinase</keyword>
<dbReference type="InterPro" id="IPR001245">
    <property type="entry name" value="Ser-Thr/Tyr_kinase_cat_dom"/>
</dbReference>
<keyword evidence="15 22" id="KW-1133">Transmembrane helix</keyword>
<evidence type="ECO:0000256" key="5">
    <source>
        <dbReference type="ARBA" id="ARBA00022527"/>
    </source>
</evidence>
<gene>
    <name evidence="25" type="ORF">PVAP13_4NG070163</name>
</gene>
<dbReference type="Pfam" id="PF07714">
    <property type="entry name" value="PK_Tyr_Ser-Thr"/>
    <property type="match status" value="1"/>
</dbReference>
<feature type="binding site" evidence="21">
    <location>
        <position position="837"/>
    </location>
    <ligand>
        <name>ATP</name>
        <dbReference type="ChEBI" id="CHEBI:30616"/>
    </ligand>
</feature>
<keyword evidence="14 21" id="KW-0067">ATP-binding</keyword>
<sequence length="1108" mass="120449">MALLPIPCIPMIIVTTLPILQLLLASTVAASSSFGNGNGSAADLSALVAFKAQLSDPLGILGSNWTTETSFCQWLGVSCSRRHRLRVVALELPGIPLQGEVTPQLGNLSSLTVLNLTNTGLTGSIPSELGRLHQLRYLDLGDNALSGTLPATMGNLTSLQVLVLYNNSISGTIPEEFQGLHNLRYMNFQKNSLNGSIPEGLFNNTPWLSYLNLDNNSLSGMIPHGIGSLPMLQALGLQANKLSGVVPPSIFNMSTLQLLYLGGNYNLNGPIPGNKSFSLPMLQVISLQFNSFTGRIPQGLSECRYLQVLSLSTNSFEGPVPTWLAKLPELTEIELGDNKLDGPVPAALSNITNLAILDLSFGNLTGGIPHELGQLSQLMVLSLAHNQLTGPFPSFASNLSGLSYILLDANLLTGSVPTTLGSTGSLVSVILYGNYLDGNLNFLASLSNCRQLYQLDVGLNRFTGRIPDSIGNLSSQLNFFFADRNNLTGELPATMSNLSSLNMIDFSENQLSSTIPRSIMMMDKLVVIYLYGNRLFGPIPAQLGVLGNLEQLVLFDNQLTGSIPDKLGNLSKLLYLDLSQNRLSSTIPASLFHLVSLTKLALHQNSLDGAFPVQIGSLPQILSIDLSSNTFAGGLPGFGQLQTLTYLNLSHNSFNGSVPESYGNLRSLKSLDLSYNDLSGTIPGYLAKFTDLTSLNLSFNKLHGQVPEGGLFANITLQSLMGNSALCGVSRLGFMPCPSNHQYHSTSNRRILIFSIIAGIILVGSVVTCLYMIIKKKLKQERVVSTGMVDMNTHRLVSFHEIVRATENFNETNLLGAGSFGKVYKGQLSDGLVVAVKVLNMQLEQAIRSFEAECRVLCMARHRNLIRILNTCSNMDFKALILQYMPNGSLETHLHTESRQCLGFLKRLDILLDVSRAMEYLHHQHCEVVLHCDLKPSNVLFDEDMTAHVADFGIAKLLFGYDSSVISASMPGTIGYMAPEYGSNGKASRKSDVFSFGIMLLEILTGKKPTDSMFVGQLSLRLWVKQAFPRRLSDVVDEHLLQDHPTSRMDNFLVPMFELGLLCSSDLPEQRMTMSDVVVVLNKIKKDYVRFTSTMAGPGSSGDDDSIS</sequence>
<evidence type="ECO:0000256" key="18">
    <source>
        <dbReference type="ARBA" id="ARBA00023180"/>
    </source>
</evidence>
<dbReference type="GO" id="GO:0004674">
    <property type="term" value="F:protein serine/threonine kinase activity"/>
    <property type="evidence" value="ECO:0007669"/>
    <property type="project" value="UniProtKB-KW"/>
</dbReference>
<dbReference type="SMART" id="SM00220">
    <property type="entry name" value="S_TKc"/>
    <property type="match status" value="1"/>
</dbReference>
<evidence type="ECO:0000256" key="20">
    <source>
        <dbReference type="ARBA" id="ARBA00048679"/>
    </source>
</evidence>
<dbReference type="Gene3D" id="1.10.510.10">
    <property type="entry name" value="Transferase(Phosphotransferase) domain 1"/>
    <property type="match status" value="1"/>
</dbReference>
<evidence type="ECO:0000256" key="15">
    <source>
        <dbReference type="ARBA" id="ARBA00022989"/>
    </source>
</evidence>
<keyword evidence="12 21" id="KW-0547">Nucleotide-binding</keyword>
<keyword evidence="10 23" id="KW-0732">Signal</keyword>
<dbReference type="SMART" id="SM00365">
    <property type="entry name" value="LRR_SD22"/>
    <property type="match status" value="6"/>
</dbReference>
<dbReference type="OrthoDB" id="676979at2759"/>
<evidence type="ECO:0000256" key="21">
    <source>
        <dbReference type="PROSITE-ProRule" id="PRU10141"/>
    </source>
</evidence>
<dbReference type="FunFam" id="3.80.10.10:FF:000233">
    <property type="entry name" value="Leucine-rich repeat receptor-like protein kinase TDR"/>
    <property type="match status" value="1"/>
</dbReference>
<dbReference type="EMBL" id="CM029044">
    <property type="protein sequence ID" value="KAG2604534.1"/>
    <property type="molecule type" value="Genomic_DNA"/>
</dbReference>
<name>A0A8T0T5Q2_PANVG</name>
<keyword evidence="13" id="KW-0418">Kinase</keyword>
<feature type="chain" id="PRO_5035801925" description="non-specific serine/threonine protein kinase" evidence="23">
    <location>
        <begin position="26"/>
        <end position="1108"/>
    </location>
</feature>
<feature type="domain" description="Protein kinase" evidence="24">
    <location>
        <begin position="809"/>
        <end position="1089"/>
    </location>
</feature>
<dbReference type="PANTHER" id="PTHR48053">
    <property type="entry name" value="LEUCINE RICH REPEAT FAMILY PROTEIN, EXPRESSED"/>
    <property type="match status" value="1"/>
</dbReference>
<evidence type="ECO:0000256" key="11">
    <source>
        <dbReference type="ARBA" id="ARBA00022737"/>
    </source>
</evidence>
<dbReference type="Pfam" id="PF00560">
    <property type="entry name" value="LRR_1"/>
    <property type="match status" value="2"/>
</dbReference>
<evidence type="ECO:0000256" key="12">
    <source>
        <dbReference type="ARBA" id="ARBA00022741"/>
    </source>
</evidence>
<dbReference type="SUPFAM" id="SSF56112">
    <property type="entry name" value="Protein kinase-like (PK-like)"/>
    <property type="match status" value="1"/>
</dbReference>
<evidence type="ECO:0000313" key="26">
    <source>
        <dbReference type="Proteomes" id="UP000823388"/>
    </source>
</evidence>
<evidence type="ECO:0000256" key="23">
    <source>
        <dbReference type="SAM" id="SignalP"/>
    </source>
</evidence>
<dbReference type="SMART" id="SM00369">
    <property type="entry name" value="LRR_TYP"/>
    <property type="match status" value="13"/>
</dbReference>
<keyword evidence="18" id="KW-0325">Glycoprotein</keyword>
<dbReference type="GO" id="GO:0005524">
    <property type="term" value="F:ATP binding"/>
    <property type="evidence" value="ECO:0007669"/>
    <property type="project" value="UniProtKB-UniRule"/>
</dbReference>
<evidence type="ECO:0000256" key="4">
    <source>
        <dbReference type="ARBA" id="ARBA00022475"/>
    </source>
</evidence>
<dbReference type="PROSITE" id="PS00107">
    <property type="entry name" value="PROTEIN_KINASE_ATP"/>
    <property type="match status" value="1"/>
</dbReference>
<evidence type="ECO:0000256" key="3">
    <source>
        <dbReference type="ARBA" id="ARBA00012513"/>
    </source>
</evidence>
<reference evidence="25 26" key="1">
    <citation type="submission" date="2020-05" db="EMBL/GenBank/DDBJ databases">
        <title>WGS assembly of Panicum virgatum.</title>
        <authorList>
            <person name="Lovell J.T."/>
            <person name="Jenkins J."/>
            <person name="Shu S."/>
            <person name="Juenger T.E."/>
            <person name="Schmutz J."/>
        </authorList>
    </citation>
    <scope>NUCLEOTIDE SEQUENCE [LARGE SCALE GENOMIC DNA]</scope>
    <source>
        <strain evidence="26">cv. AP13</strain>
    </source>
</reference>
<dbReference type="InterPro" id="IPR055414">
    <property type="entry name" value="LRR_R13L4/SHOC2-like"/>
</dbReference>
<evidence type="ECO:0000259" key="24">
    <source>
        <dbReference type="PROSITE" id="PS50011"/>
    </source>
</evidence>
<keyword evidence="7" id="KW-0433">Leucine-rich repeat</keyword>
<dbReference type="Pfam" id="PF08263">
    <property type="entry name" value="LRRNT_2"/>
    <property type="match status" value="1"/>
</dbReference>
<keyword evidence="17" id="KW-0675">Receptor</keyword>
<dbReference type="Pfam" id="PF23598">
    <property type="entry name" value="LRR_14"/>
    <property type="match status" value="1"/>
</dbReference>
<dbReference type="InterPro" id="IPR011009">
    <property type="entry name" value="Kinase-like_dom_sf"/>
</dbReference>
<evidence type="ECO:0000256" key="8">
    <source>
        <dbReference type="ARBA" id="ARBA00022679"/>
    </source>
</evidence>
<dbReference type="PRINTS" id="PR00019">
    <property type="entry name" value="LEURICHRPT"/>
</dbReference>
<dbReference type="GO" id="GO:0009791">
    <property type="term" value="P:post-embryonic development"/>
    <property type="evidence" value="ECO:0007669"/>
    <property type="project" value="UniProtKB-ARBA"/>
</dbReference>
<comment type="catalytic activity">
    <reaction evidence="19">
        <text>L-threonyl-[protein] + ATP = O-phospho-L-threonyl-[protein] + ADP + H(+)</text>
        <dbReference type="Rhea" id="RHEA:46608"/>
        <dbReference type="Rhea" id="RHEA-COMP:11060"/>
        <dbReference type="Rhea" id="RHEA-COMP:11605"/>
        <dbReference type="ChEBI" id="CHEBI:15378"/>
        <dbReference type="ChEBI" id="CHEBI:30013"/>
        <dbReference type="ChEBI" id="CHEBI:30616"/>
        <dbReference type="ChEBI" id="CHEBI:61977"/>
        <dbReference type="ChEBI" id="CHEBI:456216"/>
        <dbReference type="EC" id="2.7.11.1"/>
    </reaction>
</comment>
<evidence type="ECO:0000256" key="1">
    <source>
        <dbReference type="ARBA" id="ARBA00004162"/>
    </source>
</evidence>
<dbReference type="InterPro" id="IPR000719">
    <property type="entry name" value="Prot_kinase_dom"/>
</dbReference>
<feature type="signal peptide" evidence="23">
    <location>
        <begin position="1"/>
        <end position="25"/>
    </location>
</feature>
<evidence type="ECO:0000256" key="16">
    <source>
        <dbReference type="ARBA" id="ARBA00023136"/>
    </source>
</evidence>
<dbReference type="PROSITE" id="PS50011">
    <property type="entry name" value="PROTEIN_KINASE_DOM"/>
    <property type="match status" value="1"/>
</dbReference>
<comment type="catalytic activity">
    <reaction evidence="20">
        <text>L-seryl-[protein] + ATP = O-phospho-L-seryl-[protein] + ADP + H(+)</text>
        <dbReference type="Rhea" id="RHEA:17989"/>
        <dbReference type="Rhea" id="RHEA-COMP:9863"/>
        <dbReference type="Rhea" id="RHEA-COMP:11604"/>
        <dbReference type="ChEBI" id="CHEBI:15378"/>
        <dbReference type="ChEBI" id="CHEBI:29999"/>
        <dbReference type="ChEBI" id="CHEBI:30616"/>
        <dbReference type="ChEBI" id="CHEBI:83421"/>
        <dbReference type="ChEBI" id="CHEBI:456216"/>
        <dbReference type="EC" id="2.7.11.1"/>
    </reaction>
</comment>
<dbReference type="EC" id="2.7.11.1" evidence="3"/>
<dbReference type="FunFam" id="1.10.510.10:FF:000358">
    <property type="entry name" value="Putative leucine-rich repeat receptor-like serine/threonine-protein kinase"/>
    <property type="match status" value="1"/>
</dbReference>